<dbReference type="EMBL" id="LUGG01000022">
    <property type="protein sequence ID" value="OBZ68335.1"/>
    <property type="molecule type" value="Genomic_DNA"/>
</dbReference>
<organism evidence="1 2">
    <name type="scientific">Grifola frondosa</name>
    <name type="common">Maitake</name>
    <name type="synonym">Polyporus frondosus</name>
    <dbReference type="NCBI Taxonomy" id="5627"/>
    <lineage>
        <taxon>Eukaryota</taxon>
        <taxon>Fungi</taxon>
        <taxon>Dikarya</taxon>
        <taxon>Basidiomycota</taxon>
        <taxon>Agaricomycotina</taxon>
        <taxon>Agaricomycetes</taxon>
        <taxon>Polyporales</taxon>
        <taxon>Grifolaceae</taxon>
        <taxon>Grifola</taxon>
    </lineage>
</organism>
<proteinExistence type="predicted"/>
<sequence length="86" mass="9750">MPTVARAFARLRSGPTVRRLYICGRWWSQKRAKITFLASPTYVSDLRMARLQRVSGALYIHLWHVLKHMPSAPTILVHVGVGHAVS</sequence>
<evidence type="ECO:0000313" key="2">
    <source>
        <dbReference type="Proteomes" id="UP000092993"/>
    </source>
</evidence>
<name>A0A1C7LU33_GRIFR</name>
<accession>A0A1C7LU33</accession>
<gene>
    <name evidence="1" type="ORF">A0H81_12033</name>
</gene>
<keyword evidence="2" id="KW-1185">Reference proteome</keyword>
<reference evidence="1 2" key="1">
    <citation type="submission" date="2016-03" db="EMBL/GenBank/DDBJ databases">
        <title>Whole genome sequencing of Grifola frondosa 9006-11.</title>
        <authorList>
            <person name="Min B."/>
            <person name="Park H."/>
            <person name="Kim J.-G."/>
            <person name="Cho H."/>
            <person name="Oh Y.-L."/>
            <person name="Kong W.-S."/>
            <person name="Choi I.-G."/>
        </authorList>
    </citation>
    <scope>NUCLEOTIDE SEQUENCE [LARGE SCALE GENOMIC DNA]</scope>
    <source>
        <strain evidence="1 2">9006-11</strain>
    </source>
</reference>
<comment type="caution">
    <text evidence="1">The sequence shown here is derived from an EMBL/GenBank/DDBJ whole genome shotgun (WGS) entry which is preliminary data.</text>
</comment>
<protein>
    <submittedName>
        <fullName evidence="1">Uncharacterized protein</fullName>
    </submittedName>
</protein>
<evidence type="ECO:0000313" key="1">
    <source>
        <dbReference type="EMBL" id="OBZ68335.1"/>
    </source>
</evidence>
<dbReference type="AlphaFoldDB" id="A0A1C7LU33"/>
<dbReference type="Proteomes" id="UP000092993">
    <property type="component" value="Unassembled WGS sequence"/>
</dbReference>